<dbReference type="Proteomes" id="UP000515318">
    <property type="component" value="Segment"/>
</dbReference>
<gene>
    <name evidence="1" type="ORF">phiB1_1_20</name>
</gene>
<proteinExistence type="predicted"/>
<name>A0A7D7IM65_9CAUD</name>
<sequence length="71" mass="7861">MKTTVIYTSRHDTVEVEGTPHVDLGTGALTVHSTGYDKVAHFERGFWAGYTFAQSTEKTPQQAARDSDNPF</sequence>
<accession>A0A7D7IM65</accession>
<protein>
    <submittedName>
        <fullName evidence="1">Uncharacterized protein</fullName>
    </submittedName>
</protein>
<reference evidence="1 2" key="1">
    <citation type="submission" date="2020-04" db="EMBL/GenBank/DDBJ databases">
        <authorList>
            <person name="Martino G."/>
            <person name="Holtappels D."/>
            <person name="Wagemans J."/>
            <person name="Lavigne R."/>
            <person name="Turina M."/>
            <person name="Ciuffo M."/>
        </authorList>
    </citation>
    <scope>NUCLEOTIDE SEQUENCE [LARGE SCALE GENOMIC DNA]</scope>
</reference>
<dbReference type="EMBL" id="MT354570">
    <property type="protein sequence ID" value="QMP84047.1"/>
    <property type="molecule type" value="Genomic_DNA"/>
</dbReference>
<organism evidence="1 2">
    <name type="scientific">Pseudomonas phage phiB1_1</name>
    <dbReference type="NCBI Taxonomy" id="2755402"/>
    <lineage>
        <taxon>Viruses</taxon>
        <taxon>Duplodnaviria</taxon>
        <taxon>Heunggongvirae</taxon>
        <taxon>Uroviricota</taxon>
        <taxon>Caudoviricetes</taxon>
        <taxon>Autographivirales</taxon>
        <taxon>Autoscriptoviridae</taxon>
        <taxon>Krylovirinae</taxon>
        <taxon>Torinorumvirus</taxon>
        <taxon>Torinorumvirus B11</taxon>
    </lineage>
</organism>
<evidence type="ECO:0000313" key="2">
    <source>
        <dbReference type="Proteomes" id="UP000515318"/>
    </source>
</evidence>
<keyword evidence="2" id="KW-1185">Reference proteome</keyword>
<evidence type="ECO:0000313" key="1">
    <source>
        <dbReference type="EMBL" id="QMP84047.1"/>
    </source>
</evidence>